<dbReference type="SUPFAM" id="SSF143422">
    <property type="entry name" value="Transposase IS200-like"/>
    <property type="match status" value="1"/>
</dbReference>
<dbReference type="eggNOG" id="COG1943">
    <property type="taxonomic scope" value="Bacteria"/>
</dbReference>
<dbReference type="RefSeq" id="WP_013458847.1">
    <property type="nucleotide sequence ID" value="NC_014761.1"/>
</dbReference>
<dbReference type="HOGENOM" id="CLU_101329_0_0_0"/>
<dbReference type="InterPro" id="IPR052715">
    <property type="entry name" value="RAYT_transposase"/>
</dbReference>
<dbReference type="GO" id="GO:0043565">
    <property type="term" value="F:sequence-specific DNA binding"/>
    <property type="evidence" value="ECO:0007669"/>
    <property type="project" value="TreeGrafter"/>
</dbReference>
<dbReference type="GO" id="GO:0004803">
    <property type="term" value="F:transposase activity"/>
    <property type="evidence" value="ECO:0007669"/>
    <property type="project" value="InterPro"/>
</dbReference>
<feature type="region of interest" description="Disordered" evidence="1">
    <location>
        <begin position="181"/>
        <end position="200"/>
    </location>
</feature>
<dbReference type="InterPro" id="IPR036515">
    <property type="entry name" value="Transposase_17_sf"/>
</dbReference>
<dbReference type="AlphaFoldDB" id="E4UAH2"/>
<accession>E4UAH2</accession>
<evidence type="ECO:0000313" key="4">
    <source>
        <dbReference type="Proteomes" id="UP000008722"/>
    </source>
</evidence>
<dbReference type="SMART" id="SM01321">
    <property type="entry name" value="Y1_Tnp"/>
    <property type="match status" value="1"/>
</dbReference>
<proteinExistence type="predicted"/>
<organism evidence="3 4">
    <name type="scientific">Oceanithermus profundus (strain DSM 14977 / NBRC 100410 / VKM B-2274 / 506)</name>
    <dbReference type="NCBI Taxonomy" id="670487"/>
    <lineage>
        <taxon>Bacteria</taxon>
        <taxon>Thermotogati</taxon>
        <taxon>Deinococcota</taxon>
        <taxon>Deinococci</taxon>
        <taxon>Thermales</taxon>
        <taxon>Thermaceae</taxon>
        <taxon>Oceanithermus</taxon>
    </lineage>
</organism>
<dbReference type="Gene3D" id="3.30.70.1290">
    <property type="entry name" value="Transposase IS200-like"/>
    <property type="match status" value="1"/>
</dbReference>
<sequence length="200" mass="22642">MEERPRRRRTRLAGYDYRSPGAYFVTLVTQGRACLFGEVDEGVMVTNAAGRMVEEWWLSLPGKFAGALLDAFVVMPNHFHGLLVLNADFSVGADPRVGPEKSGAHTGAPLRRKPTSLPEVMSWFKTMTTNAYIRGVRDEGWPRFEGRLWQRSYHDRIVRNETELDRLRAYIATNPLRWHLDRENPAAGGERGAAPRGTET</sequence>
<dbReference type="Proteomes" id="UP000008722">
    <property type="component" value="Chromosome"/>
</dbReference>
<dbReference type="PANTHER" id="PTHR36966">
    <property type="entry name" value="REP-ASSOCIATED TYROSINE TRANSPOSASE"/>
    <property type="match status" value="1"/>
</dbReference>
<protein>
    <recommendedName>
        <fullName evidence="2">Transposase IS200-like domain-containing protein</fullName>
    </recommendedName>
</protein>
<gene>
    <name evidence="3" type="ordered locus">Ocepr_2229</name>
</gene>
<dbReference type="PANTHER" id="PTHR36966:SF1">
    <property type="entry name" value="REP-ASSOCIATED TYROSINE TRANSPOSASE"/>
    <property type="match status" value="1"/>
</dbReference>
<dbReference type="GO" id="GO:0006313">
    <property type="term" value="P:DNA transposition"/>
    <property type="evidence" value="ECO:0007669"/>
    <property type="project" value="InterPro"/>
</dbReference>
<evidence type="ECO:0000259" key="2">
    <source>
        <dbReference type="SMART" id="SM01321"/>
    </source>
</evidence>
<reference evidence="4" key="1">
    <citation type="submission" date="2010-11" db="EMBL/GenBank/DDBJ databases">
        <title>The complete sequence of chromosome of Oceanithermus profundus DSM 14977.</title>
        <authorList>
            <consortium name="US DOE Joint Genome Institute (JGI-PGF)"/>
            <person name="Lucas S."/>
            <person name="Copeland A."/>
            <person name="Lapidus A."/>
            <person name="Bruce D."/>
            <person name="Goodwin L."/>
            <person name="Pitluck S."/>
            <person name="Kyrpides N."/>
            <person name="Mavromatis K."/>
            <person name="Pagani I."/>
            <person name="Ivanova N."/>
            <person name="Zhang X."/>
            <person name="Brettin T."/>
            <person name="Detter J.C."/>
            <person name="Tapia R."/>
            <person name="Han C."/>
            <person name="Land M."/>
            <person name="Hauser L."/>
            <person name="Markowitz V."/>
            <person name="Cheng J.-F."/>
            <person name="Hugenholtz P."/>
            <person name="Woyke T."/>
            <person name="Wu D."/>
            <person name="Tindall B."/>
            <person name="Faehnrich R."/>
            <person name="Brambilla E."/>
            <person name="Klenk H.-P."/>
            <person name="Eisen J.A."/>
        </authorList>
    </citation>
    <scope>NUCLEOTIDE SEQUENCE [LARGE SCALE GENOMIC DNA]</scope>
    <source>
        <strain evidence="4">DSM 14977 / NBRC 100410 / VKM B-2274 / 506</strain>
    </source>
</reference>
<reference evidence="3 4" key="2">
    <citation type="journal article" date="2011" name="Stand. Genomic Sci.">
        <title>Complete genome sequence of Oceanithermus profundus type strain (506).</title>
        <authorList>
            <person name="Pati A."/>
            <person name="Zhang X."/>
            <person name="Lapidus A."/>
            <person name="Nolan M."/>
            <person name="Lucas S."/>
            <person name="Del Rio T.G."/>
            <person name="Tice H."/>
            <person name="Cheng J.F."/>
            <person name="Tapia R."/>
            <person name="Han C."/>
            <person name="Goodwin L."/>
            <person name="Pitluck S."/>
            <person name="Liolios K."/>
            <person name="Pagani I."/>
            <person name="Ivanova N."/>
            <person name="Mavromatis K."/>
            <person name="Chen A."/>
            <person name="Palaniappan K."/>
            <person name="Hauser L."/>
            <person name="Jeffries C.D."/>
            <person name="Brambilla E.M."/>
            <person name="Rohl A."/>
            <person name="Mwirichia R."/>
            <person name="Rohde M."/>
            <person name="Tindall B.J."/>
            <person name="Sikorski J."/>
            <person name="Wirth R."/>
            <person name="Goker M."/>
            <person name="Woyke T."/>
            <person name="Detter J.C."/>
            <person name="Bristow J."/>
            <person name="Eisen J.A."/>
            <person name="Markowitz V."/>
            <person name="Hugenholtz P."/>
            <person name="Kyrpides N.C."/>
            <person name="Klenk H.P."/>
            <person name="Land M."/>
        </authorList>
    </citation>
    <scope>NUCLEOTIDE SEQUENCE [LARGE SCALE GENOMIC DNA]</scope>
    <source>
        <strain evidence="4">DSM 14977 / NBRC 100410 / VKM B-2274 / 506</strain>
    </source>
</reference>
<feature type="domain" description="Transposase IS200-like" evidence="2">
    <location>
        <begin position="19"/>
        <end position="174"/>
    </location>
</feature>
<evidence type="ECO:0000313" key="3">
    <source>
        <dbReference type="EMBL" id="ADR37677.1"/>
    </source>
</evidence>
<feature type="compositionally biased region" description="Low complexity" evidence="1">
    <location>
        <begin position="185"/>
        <end position="200"/>
    </location>
</feature>
<dbReference type="OrthoDB" id="9794403at2"/>
<name>E4UAH2_OCEP5</name>
<dbReference type="InterPro" id="IPR002686">
    <property type="entry name" value="Transposase_17"/>
</dbReference>
<keyword evidence="4" id="KW-1185">Reference proteome</keyword>
<dbReference type="KEGG" id="opr:Ocepr_2229"/>
<evidence type="ECO:0000256" key="1">
    <source>
        <dbReference type="SAM" id="MobiDB-lite"/>
    </source>
</evidence>
<dbReference type="STRING" id="670487.Ocepr_2229"/>
<dbReference type="EMBL" id="CP002361">
    <property type="protein sequence ID" value="ADR37677.1"/>
    <property type="molecule type" value="Genomic_DNA"/>
</dbReference>